<evidence type="ECO:0000259" key="2">
    <source>
        <dbReference type="SMART" id="SM00834"/>
    </source>
</evidence>
<dbReference type="Proteomes" id="UP000321750">
    <property type="component" value="Unassembled WGS sequence"/>
</dbReference>
<dbReference type="EMBL" id="BJZV01000048">
    <property type="protein sequence ID" value="GEP12557.1"/>
    <property type="molecule type" value="Genomic_DNA"/>
</dbReference>
<dbReference type="OrthoDB" id="9813321at2"/>
<evidence type="ECO:0000313" key="3">
    <source>
        <dbReference type="EMBL" id="GEP12557.1"/>
    </source>
</evidence>
<dbReference type="RefSeq" id="WP_147048911.1">
    <property type="nucleotide sequence ID" value="NZ_BJZV01000048.1"/>
</dbReference>
<evidence type="ECO:0000313" key="4">
    <source>
        <dbReference type="Proteomes" id="UP000321750"/>
    </source>
</evidence>
<dbReference type="AlphaFoldDB" id="A0A512JRH2"/>
<organism evidence="3 4">
    <name type="scientific">Methylobacterium gnaphalii</name>
    <dbReference type="NCBI Taxonomy" id="1010610"/>
    <lineage>
        <taxon>Bacteria</taxon>
        <taxon>Pseudomonadati</taxon>
        <taxon>Pseudomonadota</taxon>
        <taxon>Alphaproteobacteria</taxon>
        <taxon>Hyphomicrobiales</taxon>
        <taxon>Methylobacteriaceae</taxon>
        <taxon>Methylobacterium</taxon>
    </lineage>
</organism>
<protein>
    <recommendedName>
        <fullName evidence="2">Putative regulatory protein FmdB zinc ribbon domain-containing protein</fullName>
    </recommendedName>
</protein>
<reference evidence="3 4" key="1">
    <citation type="submission" date="2019-07" db="EMBL/GenBank/DDBJ databases">
        <title>Whole genome shotgun sequence of Methylobacterium gnaphalii NBRC 107716.</title>
        <authorList>
            <person name="Hosoyama A."/>
            <person name="Uohara A."/>
            <person name="Ohji S."/>
            <person name="Ichikawa N."/>
        </authorList>
    </citation>
    <scope>NUCLEOTIDE SEQUENCE [LARGE SCALE GENOMIC DNA]</scope>
    <source>
        <strain evidence="3 4">NBRC 107716</strain>
    </source>
</reference>
<feature type="region of interest" description="Disordered" evidence="1">
    <location>
        <begin position="47"/>
        <end position="109"/>
    </location>
</feature>
<gene>
    <name evidence="3" type="ORF">MGN01_44020</name>
</gene>
<dbReference type="NCBIfam" id="TIGR02605">
    <property type="entry name" value="CxxC_CxxC_SSSS"/>
    <property type="match status" value="1"/>
</dbReference>
<keyword evidence="4" id="KW-1185">Reference proteome</keyword>
<dbReference type="SMART" id="SM00834">
    <property type="entry name" value="CxxC_CXXC_SSSS"/>
    <property type="match status" value="1"/>
</dbReference>
<name>A0A512JRH2_9HYPH</name>
<evidence type="ECO:0000256" key="1">
    <source>
        <dbReference type="SAM" id="MobiDB-lite"/>
    </source>
</evidence>
<accession>A0A512JRH2</accession>
<dbReference type="Pfam" id="PF09723">
    <property type="entry name" value="Zn_ribbon_8"/>
    <property type="match status" value="1"/>
</dbReference>
<sequence length="109" mass="11336">MPNYDYACEACGPFTAMRPMTQFRDPCACPVCGTGASRTFLSAPAIAGMDPTRRSTLASNERHASSRGPAKTAHPAGCGCCVRRSPIPSALSSTGRVFSASGPLPRSGR</sequence>
<feature type="domain" description="Putative regulatory protein FmdB zinc ribbon" evidence="2">
    <location>
        <begin position="1"/>
        <end position="42"/>
    </location>
</feature>
<dbReference type="InterPro" id="IPR013429">
    <property type="entry name" value="Regulatory_FmdB_Zinc_ribbon"/>
</dbReference>
<comment type="caution">
    <text evidence="3">The sequence shown here is derived from an EMBL/GenBank/DDBJ whole genome shotgun (WGS) entry which is preliminary data.</text>
</comment>
<proteinExistence type="predicted"/>